<reference evidence="1" key="1">
    <citation type="submission" date="2024-05" db="EMBL/GenBank/DDBJ databases">
        <authorList>
            <person name="Kim S."/>
            <person name="Heo J."/>
            <person name="Choi H."/>
            <person name="Choi Y."/>
            <person name="Kwon S.-W."/>
            <person name="Kim Y."/>
        </authorList>
    </citation>
    <scope>NUCLEOTIDE SEQUENCE</scope>
    <source>
        <strain evidence="1">KACC 23698</strain>
    </source>
</reference>
<dbReference type="InterPro" id="IPR036520">
    <property type="entry name" value="UPF0759_sf"/>
</dbReference>
<dbReference type="Pfam" id="PF01904">
    <property type="entry name" value="DUF72"/>
    <property type="match status" value="1"/>
</dbReference>
<gene>
    <name evidence="1" type="ORF">ABEG18_09105</name>
</gene>
<dbReference type="InterPro" id="IPR002763">
    <property type="entry name" value="DUF72"/>
</dbReference>
<protein>
    <submittedName>
        <fullName evidence="1">DUF72 domain-containing protein</fullName>
    </submittedName>
</protein>
<dbReference type="PANTHER" id="PTHR30348:SF14">
    <property type="entry name" value="BLR8050 PROTEIN"/>
    <property type="match status" value="1"/>
</dbReference>
<dbReference type="RefSeq" id="WP_406857751.1">
    <property type="nucleotide sequence ID" value="NZ_CP157484.1"/>
</dbReference>
<dbReference type="PANTHER" id="PTHR30348">
    <property type="entry name" value="UNCHARACTERIZED PROTEIN YECE"/>
    <property type="match status" value="1"/>
</dbReference>
<dbReference type="Gene3D" id="3.20.20.410">
    <property type="entry name" value="Protein of unknown function UPF0759"/>
    <property type="match status" value="1"/>
</dbReference>
<proteinExistence type="predicted"/>
<dbReference type="SUPFAM" id="SSF117396">
    <property type="entry name" value="TM1631-like"/>
    <property type="match status" value="1"/>
</dbReference>
<dbReference type="EMBL" id="CP157484">
    <property type="protein sequence ID" value="XBO40895.1"/>
    <property type="molecule type" value="Genomic_DNA"/>
</dbReference>
<sequence>MTQGRPRCFVGTAGWSIPSIHAEAFPADGSHLERYAAVFPAAEINTSFYRPHRRSTYEQWSASTPPSFRFSVKAPKSVTHSDWSDIEPDLDAFFAETAGLGDKLGPILIQLPPKRVFAAIEAGAFLSAFRDRTGGDIVLEPRHASWFGPEADDLLQARRVARVAADPPRASGADRPGGWSGLAYFRLHGSPEIYRSSYAGERLDALASVMRAAADAGSQTWCIFDNTTSYAAAGDALALVRLLGPGCR</sequence>
<accession>A0AAU7JL54</accession>
<evidence type="ECO:0000313" key="1">
    <source>
        <dbReference type="EMBL" id="XBO40895.1"/>
    </source>
</evidence>
<organism evidence="1">
    <name type="scientific">Alsobacter sp. KACC 23698</name>
    <dbReference type="NCBI Taxonomy" id="3149229"/>
    <lineage>
        <taxon>Bacteria</taxon>
        <taxon>Pseudomonadati</taxon>
        <taxon>Pseudomonadota</taxon>
        <taxon>Alphaproteobacteria</taxon>
        <taxon>Hyphomicrobiales</taxon>
        <taxon>Alsobacteraceae</taxon>
        <taxon>Alsobacter</taxon>
    </lineage>
</organism>
<dbReference type="AlphaFoldDB" id="A0AAU7JL54"/>
<name>A0AAU7JL54_9HYPH</name>